<accession>A0A239DDY6</accession>
<dbReference type="Pfam" id="PF13557">
    <property type="entry name" value="Phenol_MetA_deg"/>
    <property type="match status" value="1"/>
</dbReference>
<dbReference type="RefSeq" id="WP_089214141.1">
    <property type="nucleotide sequence ID" value="NZ_FZPA01000001.1"/>
</dbReference>
<sequence length="323" mass="33712">MRLFKTMILTGGVLALGFVPAMANATESGASLYLLGSGGPGAAVMPPVEGVFFDKTIYVYDGDASARRQFPLNGNIVAGLDATIIASFDTILAVPSTDFLGGTLAVGMTLPLGAPIVDVDAVLTGPGGGSLGTDRHDSALTVGDPVGVVMMGWHGEKWHVQLSSMINIPLGHYREDQLANLSLHRFAVDGSVAVSWHDPASGWDISAKGGYTLNGDNDYTGYDSGDEVHVEAAVEKALSPKFSLGAQAYYLKQVTDDRGGALGPFKGEAVAVGATAAYNVVMAGTPATFRGRVMQELDATNRPKGTSFWLDFSIPLTMNIPGQ</sequence>
<reference evidence="2 3" key="1">
    <citation type="submission" date="2017-06" db="EMBL/GenBank/DDBJ databases">
        <authorList>
            <person name="Kim H.J."/>
            <person name="Triplett B.A."/>
        </authorList>
    </citation>
    <scope>NUCLEOTIDE SEQUENCE [LARGE SCALE GENOMIC DNA]</scope>
    <source>
        <strain evidence="2 3">DS15</strain>
    </source>
</reference>
<dbReference type="InterPro" id="IPR025737">
    <property type="entry name" value="FApF"/>
</dbReference>
<protein>
    <submittedName>
        <fullName evidence="2">Uncharacterized conserved protein</fullName>
    </submittedName>
</protein>
<evidence type="ECO:0000313" key="2">
    <source>
        <dbReference type="EMBL" id="SNS30565.1"/>
    </source>
</evidence>
<evidence type="ECO:0000313" key="3">
    <source>
        <dbReference type="Proteomes" id="UP000198339"/>
    </source>
</evidence>
<proteinExistence type="predicted"/>
<dbReference type="AlphaFoldDB" id="A0A239DDY6"/>
<keyword evidence="1" id="KW-0732">Signal</keyword>
<keyword evidence="3" id="KW-1185">Reference proteome</keyword>
<organism evidence="2 3">
    <name type="scientific">Sphingopyxis indica</name>
    <dbReference type="NCBI Taxonomy" id="436663"/>
    <lineage>
        <taxon>Bacteria</taxon>
        <taxon>Pseudomonadati</taxon>
        <taxon>Pseudomonadota</taxon>
        <taxon>Alphaproteobacteria</taxon>
        <taxon>Sphingomonadales</taxon>
        <taxon>Sphingomonadaceae</taxon>
        <taxon>Sphingopyxis</taxon>
    </lineage>
</organism>
<dbReference type="OrthoDB" id="7372889at2"/>
<feature type="signal peptide" evidence="1">
    <location>
        <begin position="1"/>
        <end position="23"/>
    </location>
</feature>
<dbReference type="EMBL" id="FZPA01000001">
    <property type="protein sequence ID" value="SNS30565.1"/>
    <property type="molecule type" value="Genomic_DNA"/>
</dbReference>
<dbReference type="Proteomes" id="UP000198339">
    <property type="component" value="Unassembled WGS sequence"/>
</dbReference>
<evidence type="ECO:0000256" key="1">
    <source>
        <dbReference type="SAM" id="SignalP"/>
    </source>
</evidence>
<name>A0A239DDY6_9SPHN</name>
<feature type="chain" id="PRO_5013031720" evidence="1">
    <location>
        <begin position="24"/>
        <end position="323"/>
    </location>
</feature>
<gene>
    <name evidence="2" type="ORF">SAMN06295955_101220</name>
</gene>